<dbReference type="Proteomes" id="UP001374535">
    <property type="component" value="Chromosome 6"/>
</dbReference>
<accession>A0AAQ3NAP8</accession>
<evidence type="ECO:0000313" key="2">
    <source>
        <dbReference type="Proteomes" id="UP001374535"/>
    </source>
</evidence>
<organism evidence="1 2">
    <name type="scientific">Vigna mungo</name>
    <name type="common">Black gram</name>
    <name type="synonym">Phaseolus mungo</name>
    <dbReference type="NCBI Taxonomy" id="3915"/>
    <lineage>
        <taxon>Eukaryota</taxon>
        <taxon>Viridiplantae</taxon>
        <taxon>Streptophyta</taxon>
        <taxon>Embryophyta</taxon>
        <taxon>Tracheophyta</taxon>
        <taxon>Spermatophyta</taxon>
        <taxon>Magnoliopsida</taxon>
        <taxon>eudicotyledons</taxon>
        <taxon>Gunneridae</taxon>
        <taxon>Pentapetalae</taxon>
        <taxon>rosids</taxon>
        <taxon>fabids</taxon>
        <taxon>Fabales</taxon>
        <taxon>Fabaceae</taxon>
        <taxon>Papilionoideae</taxon>
        <taxon>50 kb inversion clade</taxon>
        <taxon>NPAAA clade</taxon>
        <taxon>indigoferoid/millettioid clade</taxon>
        <taxon>Phaseoleae</taxon>
        <taxon>Vigna</taxon>
    </lineage>
</organism>
<proteinExistence type="predicted"/>
<name>A0AAQ3NAP8_VIGMU</name>
<evidence type="ECO:0000313" key="1">
    <source>
        <dbReference type="EMBL" id="WVZ05692.1"/>
    </source>
</evidence>
<keyword evidence="2" id="KW-1185">Reference proteome</keyword>
<reference evidence="1 2" key="1">
    <citation type="journal article" date="2023" name="Life. Sci Alliance">
        <title>Evolutionary insights into 3D genome organization and epigenetic landscape of Vigna mungo.</title>
        <authorList>
            <person name="Junaid A."/>
            <person name="Singh B."/>
            <person name="Bhatia S."/>
        </authorList>
    </citation>
    <scope>NUCLEOTIDE SEQUENCE [LARGE SCALE GENOMIC DNA]</scope>
    <source>
        <strain evidence="1">Urdbean</strain>
    </source>
</reference>
<dbReference type="AlphaFoldDB" id="A0AAQ3NAP8"/>
<sequence length="130" mass="14867">MKGYAVSRIKLWHMFTFSKSSKKFSTRNNAFKFVRKFRMLNIFNFGAYLVKATACFSLNSPSENFSSVTLQFPIARIMESLAITEGMVMDSRPLHKLSTVSTSRIKKSPVCGRTTRFRFGVLSATVMNWL</sequence>
<gene>
    <name evidence="1" type="ORF">V8G54_019038</name>
</gene>
<dbReference type="EMBL" id="CP144695">
    <property type="protein sequence ID" value="WVZ05692.1"/>
    <property type="molecule type" value="Genomic_DNA"/>
</dbReference>
<protein>
    <submittedName>
        <fullName evidence="1">Uncharacterized protein</fullName>
    </submittedName>
</protein>